<feature type="compositionally biased region" description="Basic residues" evidence="1">
    <location>
        <begin position="34"/>
        <end position="50"/>
    </location>
</feature>
<proteinExistence type="predicted"/>
<organism evidence="2 3">
    <name type="scientific">Thalassiosira oceanica</name>
    <name type="common">Marine diatom</name>
    <dbReference type="NCBI Taxonomy" id="159749"/>
    <lineage>
        <taxon>Eukaryota</taxon>
        <taxon>Sar</taxon>
        <taxon>Stramenopiles</taxon>
        <taxon>Ochrophyta</taxon>
        <taxon>Bacillariophyta</taxon>
        <taxon>Coscinodiscophyceae</taxon>
        <taxon>Thalassiosirophycidae</taxon>
        <taxon>Thalassiosirales</taxon>
        <taxon>Thalassiosiraceae</taxon>
        <taxon>Thalassiosira</taxon>
    </lineage>
</organism>
<dbReference type="AlphaFoldDB" id="K0RRY5"/>
<feature type="region of interest" description="Disordered" evidence="1">
    <location>
        <begin position="94"/>
        <end position="126"/>
    </location>
</feature>
<gene>
    <name evidence="2" type="ORF">THAOC_24452</name>
</gene>
<protein>
    <submittedName>
        <fullName evidence="2">Uncharacterized protein</fullName>
    </submittedName>
</protein>
<dbReference type="Proteomes" id="UP000266841">
    <property type="component" value="Unassembled WGS sequence"/>
</dbReference>
<feature type="region of interest" description="Disordered" evidence="1">
    <location>
        <begin position="16"/>
        <end position="74"/>
    </location>
</feature>
<feature type="compositionally biased region" description="Basic and acidic residues" evidence="1">
    <location>
        <begin position="171"/>
        <end position="197"/>
    </location>
</feature>
<feature type="compositionally biased region" description="Gly residues" evidence="1">
    <location>
        <begin position="212"/>
        <end position="224"/>
    </location>
</feature>
<evidence type="ECO:0000313" key="2">
    <source>
        <dbReference type="EMBL" id="EJK55775.1"/>
    </source>
</evidence>
<reference evidence="2 3" key="1">
    <citation type="journal article" date="2012" name="Genome Biol.">
        <title>Genome and low-iron response of an oceanic diatom adapted to chronic iron limitation.</title>
        <authorList>
            <person name="Lommer M."/>
            <person name="Specht M."/>
            <person name="Roy A.S."/>
            <person name="Kraemer L."/>
            <person name="Andreson R."/>
            <person name="Gutowska M.A."/>
            <person name="Wolf J."/>
            <person name="Bergner S.V."/>
            <person name="Schilhabel M.B."/>
            <person name="Klostermeier U.C."/>
            <person name="Beiko R.G."/>
            <person name="Rosenstiel P."/>
            <person name="Hippler M."/>
            <person name="Laroche J."/>
        </authorList>
    </citation>
    <scope>NUCLEOTIDE SEQUENCE [LARGE SCALE GENOMIC DNA]</scope>
    <source>
        <strain evidence="2 3">CCMP1005</strain>
    </source>
</reference>
<comment type="caution">
    <text evidence="2">The sequence shown here is derived from an EMBL/GenBank/DDBJ whole genome shotgun (WGS) entry which is preliminary data.</text>
</comment>
<name>K0RRY5_THAOC</name>
<feature type="region of interest" description="Disordered" evidence="1">
    <location>
        <begin position="157"/>
        <end position="225"/>
    </location>
</feature>
<feature type="compositionally biased region" description="Basic residues" evidence="1">
    <location>
        <begin position="157"/>
        <end position="170"/>
    </location>
</feature>
<feature type="non-terminal residue" evidence="2">
    <location>
        <position position="1"/>
    </location>
</feature>
<keyword evidence="3" id="KW-1185">Reference proteome</keyword>
<accession>K0RRY5</accession>
<evidence type="ECO:0000256" key="1">
    <source>
        <dbReference type="SAM" id="MobiDB-lite"/>
    </source>
</evidence>
<evidence type="ECO:0000313" key="3">
    <source>
        <dbReference type="Proteomes" id="UP000266841"/>
    </source>
</evidence>
<dbReference type="EMBL" id="AGNL01033242">
    <property type="protein sequence ID" value="EJK55775.1"/>
    <property type="molecule type" value="Genomic_DNA"/>
</dbReference>
<sequence length="346" mass="36628">LLGAGEVWAVCSVGRRRGAGSNNGTDDADGQCKVSRRPSRLRRPCRYTGRHRGETPVNTARHLGPRREPPSMSLIRGSTGYFGPPPACPRWGPGGGIGPRARPGASSPGELHGNRLSSTAPPRGRPNLTSLLQGGDEFTDELAAADEEGGIVARAPARRRERAPRGTRRPRAVDGTRRPEGRAVTGNDRDVARRVENLRGVNPRVAGSAHGEPGGHGPGRGGWRGRVAVRRQVKRLDDASTPLPGEGMTSSYSEATRTSRLFPVAGDKTTAGGKHRSDRLAGEAGNLKEWIYDGGVKAVAGGSRVCRLSLRLRRPHPVPRPAAVGDRISAHRIARADQGAAGAVRA</sequence>